<name>A0ACC1IKF5_9FUNG</name>
<reference evidence="1" key="1">
    <citation type="submission" date="2022-07" db="EMBL/GenBank/DDBJ databases">
        <title>Phylogenomic reconstructions and comparative analyses of Kickxellomycotina fungi.</title>
        <authorList>
            <person name="Reynolds N.K."/>
            <person name="Stajich J.E."/>
            <person name="Barry K."/>
            <person name="Grigoriev I.V."/>
            <person name="Crous P."/>
            <person name="Smith M.E."/>
        </authorList>
    </citation>
    <scope>NUCLEOTIDE SEQUENCE</scope>
    <source>
        <strain evidence="1">Benny 63K</strain>
    </source>
</reference>
<organism evidence="1 2">
    <name type="scientific">Kickxella alabastrina</name>
    <dbReference type="NCBI Taxonomy" id="61397"/>
    <lineage>
        <taxon>Eukaryota</taxon>
        <taxon>Fungi</taxon>
        <taxon>Fungi incertae sedis</taxon>
        <taxon>Zoopagomycota</taxon>
        <taxon>Kickxellomycotina</taxon>
        <taxon>Kickxellomycetes</taxon>
        <taxon>Kickxellales</taxon>
        <taxon>Kickxellaceae</taxon>
        <taxon>Kickxella</taxon>
    </lineage>
</organism>
<evidence type="ECO:0000313" key="2">
    <source>
        <dbReference type="Proteomes" id="UP001150581"/>
    </source>
</evidence>
<proteinExistence type="predicted"/>
<dbReference type="EMBL" id="JANBPG010000603">
    <property type="protein sequence ID" value="KAJ1895136.1"/>
    <property type="molecule type" value="Genomic_DNA"/>
</dbReference>
<keyword evidence="2" id="KW-1185">Reference proteome</keyword>
<gene>
    <name evidence="1" type="ORF">LPJ66_004771</name>
</gene>
<sequence>MATIAPDTTDTTIMDITAAAIIAGATMMAVIMTVIDSLFQFYASSWLGVSSLRLDLYSVISGMDNDSDDDDDDNDIIDSNEHGNEVVIQGGKQMHMEELVSTIVLNMPNVKRLILDSDGDLVNLSKTAKSTLFGAYGTNLKHLSSRYSLPQNISSFSRDLTHLEVKINQSSLRLLPQVHARSLQTLILEDVPLNFSWKYFQQNDSSKPGRINFSSLTELDMQFQYIFEEFEYEESAPRLSQPKNSSSQATKCTVLFPKLENLSISHYSADAELSFEAAYPRHMKSVLLKSSVVPPNVFIKSGICSIDKLEVIMLNVQAEYTDSFYSLTKHLFSNIMLRDSSYLVFSEAGFTLDVRQCKWGNLKSLQLLGRIEYAMLRQLICKMPKLESIAVHELAFSAAGPAVSFSLDPSDHALEALSPWETSITSVNVLFLALNSRAEAVKMCIGQLLLCATSLELLDINGGEALDLRLFADRFKPHYAHLRTIEIGG</sequence>
<accession>A0ACC1IKF5</accession>
<comment type="caution">
    <text evidence="1">The sequence shown here is derived from an EMBL/GenBank/DDBJ whole genome shotgun (WGS) entry which is preliminary data.</text>
</comment>
<protein>
    <submittedName>
        <fullName evidence="1">Uncharacterized protein</fullName>
    </submittedName>
</protein>
<dbReference type="Proteomes" id="UP001150581">
    <property type="component" value="Unassembled WGS sequence"/>
</dbReference>
<evidence type="ECO:0000313" key="1">
    <source>
        <dbReference type="EMBL" id="KAJ1895136.1"/>
    </source>
</evidence>